<evidence type="ECO:0000313" key="5">
    <source>
        <dbReference type="Proteomes" id="UP000563898"/>
    </source>
</evidence>
<feature type="region of interest" description="Disordered" evidence="1">
    <location>
        <begin position="16"/>
        <end position="120"/>
    </location>
</feature>
<evidence type="ECO:0000259" key="3">
    <source>
        <dbReference type="Pfam" id="PF13360"/>
    </source>
</evidence>
<protein>
    <submittedName>
        <fullName evidence="4">PQQ-binding-like beta-propeller repeat protein</fullName>
    </submittedName>
</protein>
<reference evidence="4 5" key="1">
    <citation type="submission" date="2020-04" db="EMBL/GenBank/DDBJ databases">
        <title>MicrobeNet Type strains.</title>
        <authorList>
            <person name="Nicholson A.C."/>
        </authorList>
    </citation>
    <scope>NUCLEOTIDE SEQUENCE [LARGE SCALE GENOMIC DNA]</scope>
    <source>
        <strain evidence="4 5">ATCC BAA-14</strain>
    </source>
</reference>
<dbReference type="EMBL" id="JAAXPC010000009">
    <property type="protein sequence ID" value="NKY03125.1"/>
    <property type="molecule type" value="Genomic_DNA"/>
</dbReference>
<feature type="domain" description="Pyrrolo-quinoline quinone repeat" evidence="3">
    <location>
        <begin position="441"/>
        <end position="569"/>
    </location>
</feature>
<dbReference type="Gene3D" id="2.130.10.10">
    <property type="entry name" value="YVTN repeat-like/Quinoprotein amine dehydrogenase"/>
    <property type="match status" value="1"/>
</dbReference>
<dbReference type="Proteomes" id="UP000563898">
    <property type="component" value="Unassembled WGS sequence"/>
</dbReference>
<organism evidence="4 5">
    <name type="scientific">Gordonia polyisoprenivorans</name>
    <dbReference type="NCBI Taxonomy" id="84595"/>
    <lineage>
        <taxon>Bacteria</taxon>
        <taxon>Bacillati</taxon>
        <taxon>Actinomycetota</taxon>
        <taxon>Actinomycetes</taxon>
        <taxon>Mycobacteriales</taxon>
        <taxon>Gordoniaceae</taxon>
        <taxon>Gordonia</taxon>
    </lineage>
</organism>
<name>A0A846WNF1_9ACTN</name>
<feature type="compositionally biased region" description="Pro residues" evidence="1">
    <location>
        <begin position="43"/>
        <end position="65"/>
    </location>
</feature>
<proteinExistence type="predicted"/>
<keyword evidence="2" id="KW-0812">Transmembrane</keyword>
<dbReference type="InterPro" id="IPR011044">
    <property type="entry name" value="Quino_amine_DH_bsu"/>
</dbReference>
<dbReference type="AlphaFoldDB" id="A0A846WNF1"/>
<feature type="region of interest" description="Disordered" evidence="1">
    <location>
        <begin position="699"/>
        <end position="738"/>
    </location>
</feature>
<dbReference type="InterPro" id="IPR015943">
    <property type="entry name" value="WD40/YVTN_repeat-like_dom_sf"/>
</dbReference>
<dbReference type="InterPro" id="IPR002372">
    <property type="entry name" value="PQQ_rpt_dom"/>
</dbReference>
<keyword evidence="2" id="KW-0472">Membrane</keyword>
<evidence type="ECO:0000256" key="1">
    <source>
        <dbReference type="SAM" id="MobiDB-lite"/>
    </source>
</evidence>
<comment type="caution">
    <text evidence="4">The sequence shown here is derived from an EMBL/GenBank/DDBJ whole genome shotgun (WGS) entry which is preliminary data.</text>
</comment>
<dbReference type="Pfam" id="PF13360">
    <property type="entry name" value="PQQ_2"/>
    <property type="match status" value="1"/>
</dbReference>
<sequence length="860" mass="88144">MVRSDDSRRCNAEVQLGLTETMSDSDELAGDNASDATEFIARPAPPTTLGPQSPVPPPPPPPPATGPQAAYQPTMARPMPPTGAGYFGPPSGPQSGMPPVMPPGYPSGGFPIRPPGSTPPRRRRALPWILTAVALVCVAGLVAGGLVWWTTRHDDSSRAAPLDGQLTGTFPTAPTAKWQVGASQLGGEQFVSPDPNKAQYLSLGAVHDEHTLVTFVSSQSSSGRTLAGVDTETGKHWTSSRTVQGCSDTIVNGRIACYDQSTITFFDTATGSVVATADNPSPQAYEIALNTDGAYLRSFTDGGLSIIKLDNSAHTVRTKYYPLADGGPGGDASSFTATSSLVASGQTSVLVVSAADGRELLNRAGYATTEPLADGSIAVISASGSAGSFTPGPVVVVRPDGTTVEIPGASVSVPTVASPNQRGHLLVDGKWTSVADKSSNWTTAVGGPDSPYGSTAAVLADDREVVIAQGENLTVADTVTGQTRWTQKVASSYATGFPVTDGQRLIAADPTGGITALSLADGSNAWSLPVSAVGGASSGSSPAAQTFAVGSTLVTLTGTTITGFAPTGGPAGPPGIAPAQTQTAAGGTVTHCATAPTFTPQQFRTTPAGLVATMKVVATCADGDVMSGTGTRISIADSGSLVASGRFDFSRAPAAIPPSDVGEGITMELTYPPGSFYRTPDTLGQANGTVAGTFTVDCDPGPQTTTSLPKPEGGSAAPPQVSTGPALPPGVDLGSTTGDALRRQANSDRAFILSTLNNRWVAQLSSKRPGLFADGKTWDNQAILDEFLALRLRFNDVRLLYSDEWSVFSQPGWWVTVAAATFPGPDQANAWCAAQGFDGEHCFAKLVSTTAPPDGSTRYR</sequence>
<dbReference type="SUPFAM" id="SSF50969">
    <property type="entry name" value="YVTN repeat-like/Quinoprotein amine dehydrogenase"/>
    <property type="match status" value="1"/>
</dbReference>
<evidence type="ECO:0000256" key="2">
    <source>
        <dbReference type="SAM" id="Phobius"/>
    </source>
</evidence>
<gene>
    <name evidence="4" type="ORF">HGA05_16270</name>
</gene>
<keyword evidence="2" id="KW-1133">Transmembrane helix</keyword>
<feature type="transmembrane region" description="Helical" evidence="2">
    <location>
        <begin position="125"/>
        <end position="149"/>
    </location>
</feature>
<evidence type="ECO:0000313" key="4">
    <source>
        <dbReference type="EMBL" id="NKY03125.1"/>
    </source>
</evidence>
<accession>A0A846WNF1</accession>